<dbReference type="CDD" id="cd03467">
    <property type="entry name" value="Rieske"/>
    <property type="match status" value="1"/>
</dbReference>
<dbReference type="EMBL" id="JBHLVZ010000098">
    <property type="protein sequence ID" value="MFC0389277.1"/>
    <property type="molecule type" value="Genomic_DNA"/>
</dbReference>
<accession>A0ABV6J094</accession>
<dbReference type="RefSeq" id="WP_377056499.1">
    <property type="nucleotide sequence ID" value="NZ_JBHLVZ010000098.1"/>
</dbReference>
<feature type="domain" description="Rieske" evidence="5">
    <location>
        <begin position="5"/>
        <end position="109"/>
    </location>
</feature>
<dbReference type="PANTHER" id="PTHR40261:SF1">
    <property type="entry name" value="RIESKE DOMAIN-CONTAINING PROTEIN"/>
    <property type="match status" value="1"/>
</dbReference>
<dbReference type="InterPro" id="IPR017941">
    <property type="entry name" value="Rieske_2Fe-2S"/>
</dbReference>
<keyword evidence="1" id="KW-0001">2Fe-2S</keyword>
<protein>
    <submittedName>
        <fullName evidence="6">Rieske (2Fe-2S) protein</fullName>
    </submittedName>
</protein>
<evidence type="ECO:0000259" key="5">
    <source>
        <dbReference type="PROSITE" id="PS51296"/>
    </source>
</evidence>
<dbReference type="InterPro" id="IPR036922">
    <property type="entry name" value="Rieske_2Fe-2S_sf"/>
</dbReference>
<organism evidence="6 7">
    <name type="scientific">Muricoccus vinaceus</name>
    <dbReference type="NCBI Taxonomy" id="424704"/>
    <lineage>
        <taxon>Bacteria</taxon>
        <taxon>Pseudomonadati</taxon>
        <taxon>Pseudomonadota</taxon>
        <taxon>Alphaproteobacteria</taxon>
        <taxon>Acetobacterales</taxon>
        <taxon>Roseomonadaceae</taxon>
        <taxon>Muricoccus</taxon>
    </lineage>
</organism>
<dbReference type="PANTHER" id="PTHR40261">
    <property type="match status" value="1"/>
</dbReference>
<proteinExistence type="predicted"/>
<dbReference type="SUPFAM" id="SSF50022">
    <property type="entry name" value="ISP domain"/>
    <property type="match status" value="1"/>
</dbReference>
<keyword evidence="4" id="KW-0411">Iron-sulfur</keyword>
<dbReference type="Proteomes" id="UP001589789">
    <property type="component" value="Unassembled WGS sequence"/>
</dbReference>
<evidence type="ECO:0000256" key="1">
    <source>
        <dbReference type="ARBA" id="ARBA00022714"/>
    </source>
</evidence>
<dbReference type="Pfam" id="PF00355">
    <property type="entry name" value="Rieske"/>
    <property type="match status" value="1"/>
</dbReference>
<comment type="caution">
    <text evidence="6">The sequence shown here is derived from an EMBL/GenBank/DDBJ whole genome shotgun (WGS) entry which is preliminary data.</text>
</comment>
<evidence type="ECO:0000256" key="3">
    <source>
        <dbReference type="ARBA" id="ARBA00023004"/>
    </source>
</evidence>
<dbReference type="PROSITE" id="PS51296">
    <property type="entry name" value="RIESKE"/>
    <property type="match status" value="1"/>
</dbReference>
<evidence type="ECO:0000256" key="2">
    <source>
        <dbReference type="ARBA" id="ARBA00022723"/>
    </source>
</evidence>
<keyword evidence="3" id="KW-0408">Iron</keyword>
<keyword evidence="7" id="KW-1185">Reference proteome</keyword>
<sequence>MTAERALCRLEEIAEGAARGFPPPPGGFTGLLAVRRGEAVHVYVNACPHLGVPLEPMPHRFLDGAGRHIICSTHGARFRVEDGFCTSGPCAGDSLEAVESRLVEGLILVPADAGL</sequence>
<keyword evidence="2" id="KW-0479">Metal-binding</keyword>
<dbReference type="Gene3D" id="2.102.10.10">
    <property type="entry name" value="Rieske [2Fe-2S] iron-sulphur domain"/>
    <property type="match status" value="1"/>
</dbReference>
<reference evidence="6 7" key="1">
    <citation type="submission" date="2024-09" db="EMBL/GenBank/DDBJ databases">
        <authorList>
            <person name="Sun Q."/>
            <person name="Mori K."/>
        </authorList>
    </citation>
    <scope>NUCLEOTIDE SEQUENCE [LARGE SCALE GENOMIC DNA]</scope>
    <source>
        <strain evidence="6 7">CCM 7468</strain>
    </source>
</reference>
<evidence type="ECO:0000313" key="7">
    <source>
        <dbReference type="Proteomes" id="UP001589789"/>
    </source>
</evidence>
<gene>
    <name evidence="6" type="ORF">ACFFIC_27590</name>
</gene>
<name>A0ABV6J094_9PROT</name>
<evidence type="ECO:0000256" key="4">
    <source>
        <dbReference type="ARBA" id="ARBA00023014"/>
    </source>
</evidence>
<evidence type="ECO:0000313" key="6">
    <source>
        <dbReference type="EMBL" id="MFC0389277.1"/>
    </source>
</evidence>